<keyword evidence="2" id="KW-1185">Reference proteome</keyword>
<reference evidence="2" key="1">
    <citation type="journal article" date="2023" name="Nat. Plants">
        <title>Single-cell RNA sequencing provides a high-resolution roadmap for understanding the multicellular compartmentation of specialized metabolism.</title>
        <authorList>
            <person name="Sun S."/>
            <person name="Shen X."/>
            <person name="Li Y."/>
            <person name="Li Y."/>
            <person name="Wang S."/>
            <person name="Li R."/>
            <person name="Zhang H."/>
            <person name="Shen G."/>
            <person name="Guo B."/>
            <person name="Wei J."/>
            <person name="Xu J."/>
            <person name="St-Pierre B."/>
            <person name="Chen S."/>
            <person name="Sun C."/>
        </authorList>
    </citation>
    <scope>NUCLEOTIDE SEQUENCE [LARGE SCALE GENOMIC DNA]</scope>
</reference>
<sequence length="162" mass="19340">MRGLKVILDALQHKNILYYESKYFPHATECSKIEKFLSLLKPYPTSNLYFSNVRKIQQLIEKNLTNEDEVVKNMAIFISQKFKKYWDCYSIVLSFAIILDPRYATMKVKNVRDKLYSLFDEYMQFAPNPCLHIFDTREYEEEEISTNIQSWIARLHVDEDTS</sequence>
<name>A0ACC0BD74_CATRO</name>
<evidence type="ECO:0000313" key="1">
    <source>
        <dbReference type="EMBL" id="KAI5670606.1"/>
    </source>
</evidence>
<proteinExistence type="predicted"/>
<dbReference type="Proteomes" id="UP001060085">
    <property type="component" value="Linkage Group LG03"/>
</dbReference>
<comment type="caution">
    <text evidence="1">The sequence shown here is derived from an EMBL/GenBank/DDBJ whole genome shotgun (WGS) entry which is preliminary data.</text>
</comment>
<gene>
    <name evidence="1" type="ORF">M9H77_10970</name>
</gene>
<accession>A0ACC0BD74</accession>
<protein>
    <submittedName>
        <fullName evidence="1">Uncharacterized protein</fullName>
    </submittedName>
</protein>
<dbReference type="EMBL" id="CM044703">
    <property type="protein sequence ID" value="KAI5670606.1"/>
    <property type="molecule type" value="Genomic_DNA"/>
</dbReference>
<organism evidence="1 2">
    <name type="scientific">Catharanthus roseus</name>
    <name type="common">Madagascar periwinkle</name>
    <name type="synonym">Vinca rosea</name>
    <dbReference type="NCBI Taxonomy" id="4058"/>
    <lineage>
        <taxon>Eukaryota</taxon>
        <taxon>Viridiplantae</taxon>
        <taxon>Streptophyta</taxon>
        <taxon>Embryophyta</taxon>
        <taxon>Tracheophyta</taxon>
        <taxon>Spermatophyta</taxon>
        <taxon>Magnoliopsida</taxon>
        <taxon>eudicotyledons</taxon>
        <taxon>Gunneridae</taxon>
        <taxon>Pentapetalae</taxon>
        <taxon>asterids</taxon>
        <taxon>lamiids</taxon>
        <taxon>Gentianales</taxon>
        <taxon>Apocynaceae</taxon>
        <taxon>Rauvolfioideae</taxon>
        <taxon>Vinceae</taxon>
        <taxon>Catharanthinae</taxon>
        <taxon>Catharanthus</taxon>
    </lineage>
</organism>
<evidence type="ECO:0000313" key="2">
    <source>
        <dbReference type="Proteomes" id="UP001060085"/>
    </source>
</evidence>